<dbReference type="AlphaFoldDB" id="A0AAV7N0U1"/>
<feature type="compositionally biased region" description="Polar residues" evidence="1">
    <location>
        <begin position="9"/>
        <end position="22"/>
    </location>
</feature>
<name>A0AAV7N0U1_PLEWA</name>
<sequence>MAEAKPPQCRQSRQCGRTSTTDGELFWAGSMPKTTTRIMRQQTARLLRGTCPASNAVMHPVSTRIPTRPHTS</sequence>
<feature type="region of interest" description="Disordered" evidence="1">
    <location>
        <begin position="1"/>
        <end position="27"/>
    </location>
</feature>
<accession>A0AAV7N0U1</accession>
<evidence type="ECO:0000256" key="1">
    <source>
        <dbReference type="SAM" id="MobiDB-lite"/>
    </source>
</evidence>
<reference evidence="2" key="1">
    <citation type="journal article" date="2022" name="bioRxiv">
        <title>Sequencing and chromosome-scale assembly of the giantPleurodeles waltlgenome.</title>
        <authorList>
            <person name="Brown T."/>
            <person name="Elewa A."/>
            <person name="Iarovenko S."/>
            <person name="Subramanian E."/>
            <person name="Araus A.J."/>
            <person name="Petzold A."/>
            <person name="Susuki M."/>
            <person name="Suzuki K.-i.T."/>
            <person name="Hayashi T."/>
            <person name="Toyoda A."/>
            <person name="Oliveira C."/>
            <person name="Osipova E."/>
            <person name="Leigh N.D."/>
            <person name="Simon A."/>
            <person name="Yun M.H."/>
        </authorList>
    </citation>
    <scope>NUCLEOTIDE SEQUENCE</scope>
    <source>
        <strain evidence="2">20211129_DDA</strain>
        <tissue evidence="2">Liver</tissue>
    </source>
</reference>
<proteinExistence type="predicted"/>
<keyword evidence="3" id="KW-1185">Reference proteome</keyword>
<evidence type="ECO:0000313" key="2">
    <source>
        <dbReference type="EMBL" id="KAJ1106813.1"/>
    </source>
</evidence>
<organism evidence="2 3">
    <name type="scientific">Pleurodeles waltl</name>
    <name type="common">Iberian ribbed newt</name>
    <dbReference type="NCBI Taxonomy" id="8319"/>
    <lineage>
        <taxon>Eukaryota</taxon>
        <taxon>Metazoa</taxon>
        <taxon>Chordata</taxon>
        <taxon>Craniata</taxon>
        <taxon>Vertebrata</taxon>
        <taxon>Euteleostomi</taxon>
        <taxon>Amphibia</taxon>
        <taxon>Batrachia</taxon>
        <taxon>Caudata</taxon>
        <taxon>Salamandroidea</taxon>
        <taxon>Salamandridae</taxon>
        <taxon>Pleurodelinae</taxon>
        <taxon>Pleurodeles</taxon>
    </lineage>
</organism>
<protein>
    <submittedName>
        <fullName evidence="2">Uncharacterized protein</fullName>
    </submittedName>
</protein>
<dbReference type="EMBL" id="JANPWB010000013">
    <property type="protein sequence ID" value="KAJ1106813.1"/>
    <property type="molecule type" value="Genomic_DNA"/>
</dbReference>
<comment type="caution">
    <text evidence="2">The sequence shown here is derived from an EMBL/GenBank/DDBJ whole genome shotgun (WGS) entry which is preliminary data.</text>
</comment>
<dbReference type="Proteomes" id="UP001066276">
    <property type="component" value="Chromosome 9"/>
</dbReference>
<evidence type="ECO:0000313" key="3">
    <source>
        <dbReference type="Proteomes" id="UP001066276"/>
    </source>
</evidence>
<gene>
    <name evidence="2" type="ORF">NDU88_004211</name>
</gene>